<evidence type="ECO:0000313" key="1">
    <source>
        <dbReference type="EMBL" id="OXV10563.1"/>
    </source>
</evidence>
<keyword evidence="2" id="KW-1185">Reference proteome</keyword>
<gene>
    <name evidence="1" type="ORF">Egran_01671</name>
</gene>
<accession>A0A232M2G1</accession>
<organism evidence="1 2">
    <name type="scientific">Elaphomyces granulatus</name>
    <dbReference type="NCBI Taxonomy" id="519963"/>
    <lineage>
        <taxon>Eukaryota</taxon>
        <taxon>Fungi</taxon>
        <taxon>Dikarya</taxon>
        <taxon>Ascomycota</taxon>
        <taxon>Pezizomycotina</taxon>
        <taxon>Eurotiomycetes</taxon>
        <taxon>Eurotiomycetidae</taxon>
        <taxon>Eurotiales</taxon>
        <taxon>Elaphomycetaceae</taxon>
        <taxon>Elaphomyces</taxon>
    </lineage>
</organism>
<reference evidence="1 2" key="1">
    <citation type="journal article" date="2015" name="Environ. Microbiol.">
        <title>Metagenome sequence of Elaphomyces granulatus from sporocarp tissue reveals Ascomycota ectomycorrhizal fingerprints of genome expansion and a Proteobacteria-rich microbiome.</title>
        <authorList>
            <person name="Quandt C.A."/>
            <person name="Kohler A."/>
            <person name="Hesse C.N."/>
            <person name="Sharpton T.J."/>
            <person name="Martin F."/>
            <person name="Spatafora J.W."/>
        </authorList>
    </citation>
    <scope>NUCLEOTIDE SEQUENCE [LARGE SCALE GENOMIC DNA]</scope>
    <source>
        <strain evidence="1 2">OSC145934</strain>
    </source>
</reference>
<protein>
    <recommendedName>
        <fullName evidence="3">Aminoglycoside phosphotransferase domain-containing protein</fullName>
    </recommendedName>
</protein>
<comment type="caution">
    <text evidence="1">The sequence shown here is derived from an EMBL/GenBank/DDBJ whole genome shotgun (WGS) entry which is preliminary data.</text>
</comment>
<dbReference type="EMBL" id="NPHW01002876">
    <property type="protein sequence ID" value="OXV10563.1"/>
    <property type="molecule type" value="Genomic_DNA"/>
</dbReference>
<dbReference type="AlphaFoldDB" id="A0A232M2G1"/>
<name>A0A232M2G1_9EURO</name>
<evidence type="ECO:0000313" key="2">
    <source>
        <dbReference type="Proteomes" id="UP000243515"/>
    </source>
</evidence>
<dbReference type="OrthoDB" id="4177236at2759"/>
<evidence type="ECO:0008006" key="3">
    <source>
        <dbReference type="Google" id="ProtNLM"/>
    </source>
</evidence>
<sequence length="113" mass="12947">MRFPISVPFVADFIPDALPTTVEIQTASVLVEKEGWKLVRVRKHFLVKYGTGVDLTEGQYLLFAAETTNLPYPTVYALYTDITTAVNYMVMEYIDGNRSHCDRKWRPRAEEGI</sequence>
<proteinExistence type="predicted"/>
<dbReference type="Proteomes" id="UP000243515">
    <property type="component" value="Unassembled WGS sequence"/>
</dbReference>